<evidence type="ECO:0000313" key="12">
    <source>
        <dbReference type="EMBL" id="QIJ71010.1"/>
    </source>
</evidence>
<protein>
    <submittedName>
        <fullName evidence="12">Cytochrome C</fullName>
    </submittedName>
</protein>
<dbReference type="KEGG" id="tav:G4V39_01405"/>
<dbReference type="GO" id="GO:0005886">
    <property type="term" value="C:plasma membrane"/>
    <property type="evidence" value="ECO:0007669"/>
    <property type="project" value="UniProtKB-SubCell"/>
</dbReference>
<keyword evidence="4" id="KW-1003">Cell membrane</keyword>
<keyword evidence="8" id="KW-0249">Electron transport</keyword>
<keyword evidence="7" id="KW-0479">Metal-binding</keyword>
<evidence type="ECO:0000256" key="10">
    <source>
        <dbReference type="ARBA" id="ARBA00023004"/>
    </source>
</evidence>
<reference evidence="12 13" key="1">
    <citation type="submission" date="2020-02" db="EMBL/GenBank/DDBJ databases">
        <title>Genome analysis of Thermosulfuriphilus ammonigenes ST65T, an anaerobic thermophilic chemolithoautotrophic bacterium isolated from a deep-sea hydrothermal vent.</title>
        <authorList>
            <person name="Slobodkina G."/>
            <person name="Allioux M."/>
            <person name="Merkel A."/>
            <person name="Alain K."/>
            <person name="Jebbar M."/>
            <person name="Slobodkin A."/>
        </authorList>
    </citation>
    <scope>NUCLEOTIDE SEQUENCE [LARGE SCALE GENOMIC DNA]</scope>
    <source>
        <strain evidence="12 13">ST65</strain>
    </source>
</reference>
<evidence type="ECO:0000256" key="3">
    <source>
        <dbReference type="ARBA" id="ARBA00022448"/>
    </source>
</evidence>
<dbReference type="Proteomes" id="UP000502179">
    <property type="component" value="Chromosome"/>
</dbReference>
<evidence type="ECO:0000256" key="5">
    <source>
        <dbReference type="ARBA" id="ARBA00022617"/>
    </source>
</evidence>
<dbReference type="RefSeq" id="WP_166031232.1">
    <property type="nucleotide sequence ID" value="NZ_CP048877.1"/>
</dbReference>
<dbReference type="Pfam" id="PF13442">
    <property type="entry name" value="Cytochrome_CBB3"/>
    <property type="match status" value="1"/>
</dbReference>
<proteinExistence type="inferred from homology"/>
<comment type="subcellular location">
    <subcellularLocation>
        <location evidence="1">Cell membrane</location>
        <topology evidence="1">Multi-pass membrane protein</topology>
    </subcellularLocation>
</comment>
<dbReference type="InterPro" id="IPR002585">
    <property type="entry name" value="Cyt-d_ubiquinol_oxidase_su_1"/>
</dbReference>
<evidence type="ECO:0000256" key="4">
    <source>
        <dbReference type="ARBA" id="ARBA00022475"/>
    </source>
</evidence>
<dbReference type="GO" id="GO:0020037">
    <property type="term" value="F:heme binding"/>
    <property type="evidence" value="ECO:0007669"/>
    <property type="project" value="InterPro"/>
</dbReference>
<dbReference type="GO" id="GO:0019646">
    <property type="term" value="P:aerobic electron transport chain"/>
    <property type="evidence" value="ECO:0007669"/>
    <property type="project" value="InterPro"/>
</dbReference>
<dbReference type="Gene3D" id="1.10.760.10">
    <property type="entry name" value="Cytochrome c-like domain"/>
    <property type="match status" value="1"/>
</dbReference>
<dbReference type="InterPro" id="IPR036909">
    <property type="entry name" value="Cyt_c-like_dom_sf"/>
</dbReference>
<dbReference type="EMBL" id="CP048877">
    <property type="protein sequence ID" value="QIJ71010.1"/>
    <property type="molecule type" value="Genomic_DNA"/>
</dbReference>
<keyword evidence="5" id="KW-0349">Heme</keyword>
<evidence type="ECO:0000256" key="2">
    <source>
        <dbReference type="ARBA" id="ARBA00009819"/>
    </source>
</evidence>
<keyword evidence="13" id="KW-1185">Reference proteome</keyword>
<evidence type="ECO:0000256" key="9">
    <source>
        <dbReference type="ARBA" id="ARBA00022989"/>
    </source>
</evidence>
<dbReference type="GO" id="GO:0070069">
    <property type="term" value="C:cytochrome complex"/>
    <property type="evidence" value="ECO:0007669"/>
    <property type="project" value="InterPro"/>
</dbReference>
<evidence type="ECO:0000256" key="1">
    <source>
        <dbReference type="ARBA" id="ARBA00004651"/>
    </source>
</evidence>
<name>A0A6G7PTR3_9BACT</name>
<accession>A0A6G7PTR3</accession>
<keyword evidence="11" id="KW-0472">Membrane</keyword>
<evidence type="ECO:0000313" key="13">
    <source>
        <dbReference type="Proteomes" id="UP000502179"/>
    </source>
</evidence>
<dbReference type="GO" id="GO:0009055">
    <property type="term" value="F:electron transfer activity"/>
    <property type="evidence" value="ECO:0007669"/>
    <property type="project" value="InterPro"/>
</dbReference>
<evidence type="ECO:0000256" key="7">
    <source>
        <dbReference type="ARBA" id="ARBA00022723"/>
    </source>
</evidence>
<keyword evidence="10" id="KW-0408">Iron</keyword>
<dbReference type="PROSITE" id="PS51007">
    <property type="entry name" value="CYTC"/>
    <property type="match status" value="1"/>
</dbReference>
<gene>
    <name evidence="12" type="ORF">G4V39_01405</name>
</gene>
<evidence type="ECO:0000256" key="8">
    <source>
        <dbReference type="ARBA" id="ARBA00022982"/>
    </source>
</evidence>
<dbReference type="GO" id="GO:0046872">
    <property type="term" value="F:metal ion binding"/>
    <property type="evidence" value="ECO:0007669"/>
    <property type="project" value="UniProtKB-KW"/>
</dbReference>
<sequence length="440" mass="49617">MYPIWELPSITSALVIAIVASFHILPSHLATGAFWFNVYIERRAYYEGRPELKEFLKRYTLLILVFCFVIGSLTGVGIWFAATLASPRSISALIHNYVWGWATEWVFFLIEVVVIYVYYYTLDKVDDQTHLRLGWIYAWAAWISMVIITGILAFMLTPDRWLQTGSFFDGFFNSTYWPQLLARTFLMLAIASLYATIVAATIKNQSVRLEITKQASLWGMAGLLGGALFALWYLRSLPPEAKELAFDGSLAYLKVLLKVAVAVYGVVFAYFLFFGLLRPQMIRIPLGLIMLLVLFAGIGAGEGFREGVRRPYVINKYMYGNQIIAHSVKAKGVNEELTRFKEEGFLKSVYFRPQEDLNDPQAQLALGRVIVLHQCSNCHSLKRGGLLRPIPDLLERLGLTSAEDIYGLLEALGDYPYMPPFAGTEAEKEAAAAYLATLVE</sequence>
<evidence type="ECO:0000256" key="11">
    <source>
        <dbReference type="ARBA" id="ARBA00023136"/>
    </source>
</evidence>
<keyword evidence="3" id="KW-0813">Transport</keyword>
<organism evidence="12 13">
    <name type="scientific">Thermosulfuriphilus ammonigenes</name>
    <dbReference type="NCBI Taxonomy" id="1936021"/>
    <lineage>
        <taxon>Bacteria</taxon>
        <taxon>Pseudomonadati</taxon>
        <taxon>Thermodesulfobacteriota</taxon>
        <taxon>Thermodesulfobacteria</taxon>
        <taxon>Thermodesulfobacteriales</taxon>
        <taxon>Thermodesulfobacteriaceae</taxon>
        <taxon>Thermosulfuriphilus</taxon>
    </lineage>
</organism>
<keyword evidence="9" id="KW-1133">Transmembrane helix</keyword>
<dbReference type="InterPro" id="IPR009056">
    <property type="entry name" value="Cyt_c-like_dom"/>
</dbReference>
<evidence type="ECO:0000256" key="6">
    <source>
        <dbReference type="ARBA" id="ARBA00022692"/>
    </source>
</evidence>
<dbReference type="AlphaFoldDB" id="A0A6G7PTR3"/>
<dbReference type="SUPFAM" id="SSF46626">
    <property type="entry name" value="Cytochrome c"/>
    <property type="match status" value="1"/>
</dbReference>
<keyword evidence="6" id="KW-0812">Transmembrane</keyword>
<dbReference type="Pfam" id="PF01654">
    <property type="entry name" value="Cyt_bd_oxida_I"/>
    <property type="match status" value="1"/>
</dbReference>
<comment type="similarity">
    <text evidence="2">Belongs to the cytochrome ubiquinol oxidase subunit 1 family.</text>
</comment>